<dbReference type="GO" id="GO:1904680">
    <property type="term" value="F:peptide transmembrane transporter activity"/>
    <property type="evidence" value="ECO:0007669"/>
    <property type="project" value="TreeGrafter"/>
</dbReference>
<evidence type="ECO:0000313" key="7">
    <source>
        <dbReference type="Proteomes" id="UP000191897"/>
    </source>
</evidence>
<protein>
    <submittedName>
        <fullName evidence="6">Putative Family 5 extracellular solute-binding protein</fullName>
    </submittedName>
</protein>
<dbReference type="InterPro" id="IPR039424">
    <property type="entry name" value="SBP_5"/>
</dbReference>
<keyword evidence="3 4" id="KW-0732">Signal</keyword>
<dbReference type="GO" id="GO:0015833">
    <property type="term" value="P:peptide transport"/>
    <property type="evidence" value="ECO:0007669"/>
    <property type="project" value="TreeGrafter"/>
</dbReference>
<reference evidence="6 7" key="1">
    <citation type="submission" date="2016-01" db="EMBL/GenBank/DDBJ databases">
        <authorList>
            <person name="Oliw E.H."/>
        </authorList>
    </citation>
    <scope>NUCLEOTIDE SEQUENCE [LARGE SCALE GENOMIC DNA]</scope>
    <source>
        <strain evidence="6 7">Kerr 14</strain>
    </source>
</reference>
<dbReference type="SUPFAM" id="SSF53850">
    <property type="entry name" value="Periplasmic binding protein-like II"/>
    <property type="match status" value="1"/>
</dbReference>
<feature type="chain" id="PRO_5012751992" evidence="4">
    <location>
        <begin position="33"/>
        <end position="556"/>
    </location>
</feature>
<dbReference type="PANTHER" id="PTHR30290">
    <property type="entry name" value="PERIPLASMIC BINDING COMPONENT OF ABC TRANSPORTER"/>
    <property type="match status" value="1"/>
</dbReference>
<dbReference type="PANTHER" id="PTHR30290:SF38">
    <property type="entry name" value="D,D-DIPEPTIDE-BINDING PERIPLASMIC PROTEIN DDPA-RELATED"/>
    <property type="match status" value="1"/>
</dbReference>
<evidence type="ECO:0000259" key="5">
    <source>
        <dbReference type="Pfam" id="PF00496"/>
    </source>
</evidence>
<dbReference type="InterPro" id="IPR030678">
    <property type="entry name" value="Peptide/Ni-bd"/>
</dbReference>
<evidence type="ECO:0000256" key="4">
    <source>
        <dbReference type="SAM" id="SignalP"/>
    </source>
</evidence>
<feature type="signal peptide" evidence="4">
    <location>
        <begin position="1"/>
        <end position="32"/>
    </location>
</feature>
<accession>A0A1S7SD67</accession>
<dbReference type="InterPro" id="IPR000914">
    <property type="entry name" value="SBP_5_dom"/>
</dbReference>
<evidence type="ECO:0000256" key="1">
    <source>
        <dbReference type="ARBA" id="ARBA00004418"/>
    </source>
</evidence>
<gene>
    <name evidence="6" type="ORF">AGR4C_pb20039</name>
</gene>
<dbReference type="EMBL" id="FBWC01000041">
    <property type="protein sequence ID" value="CUX67004.1"/>
    <property type="molecule type" value="Genomic_DNA"/>
</dbReference>
<feature type="domain" description="Solute-binding protein family 5" evidence="5">
    <location>
        <begin position="92"/>
        <end position="471"/>
    </location>
</feature>
<dbReference type="GO" id="GO:0043190">
    <property type="term" value="C:ATP-binding cassette (ABC) transporter complex"/>
    <property type="evidence" value="ECO:0007669"/>
    <property type="project" value="InterPro"/>
</dbReference>
<evidence type="ECO:0000256" key="2">
    <source>
        <dbReference type="ARBA" id="ARBA00005695"/>
    </source>
</evidence>
<dbReference type="GO" id="GO:0030288">
    <property type="term" value="C:outer membrane-bounded periplasmic space"/>
    <property type="evidence" value="ECO:0007669"/>
    <property type="project" value="UniProtKB-ARBA"/>
</dbReference>
<name>A0A1S7SD67_AGRTU</name>
<dbReference type="Gene3D" id="3.40.190.10">
    <property type="entry name" value="Periplasmic binding protein-like II"/>
    <property type="match status" value="1"/>
</dbReference>
<dbReference type="PIRSF" id="PIRSF002741">
    <property type="entry name" value="MppA"/>
    <property type="match status" value="1"/>
</dbReference>
<evidence type="ECO:0000256" key="3">
    <source>
        <dbReference type="ARBA" id="ARBA00022729"/>
    </source>
</evidence>
<dbReference type="AlphaFoldDB" id="A0A1S7SD67"/>
<organism evidence="6 7">
    <name type="scientific">Agrobacterium tumefaciens str. Kerr 14</name>
    <dbReference type="NCBI Taxonomy" id="1183424"/>
    <lineage>
        <taxon>Bacteria</taxon>
        <taxon>Pseudomonadati</taxon>
        <taxon>Pseudomonadota</taxon>
        <taxon>Alphaproteobacteria</taxon>
        <taxon>Hyphomicrobiales</taxon>
        <taxon>Rhizobiaceae</taxon>
        <taxon>Rhizobium/Agrobacterium group</taxon>
        <taxon>Agrobacterium</taxon>
        <taxon>Agrobacterium tumefaciens complex</taxon>
    </lineage>
</organism>
<dbReference type="Gene3D" id="3.10.105.10">
    <property type="entry name" value="Dipeptide-binding Protein, Domain 3"/>
    <property type="match status" value="1"/>
</dbReference>
<dbReference type="Pfam" id="PF00496">
    <property type="entry name" value="SBP_bac_5"/>
    <property type="match status" value="1"/>
</dbReference>
<comment type="subcellular location">
    <subcellularLocation>
        <location evidence="1">Periplasm</location>
    </subcellularLocation>
</comment>
<evidence type="ECO:0000313" key="6">
    <source>
        <dbReference type="EMBL" id="CUX67004.1"/>
    </source>
</evidence>
<proteinExistence type="inferred from homology"/>
<dbReference type="Proteomes" id="UP000191897">
    <property type="component" value="Unassembled WGS sequence"/>
</dbReference>
<sequence>MGEAMFIKLRISRSIVASIILVTGSFSGVSQAAAQSTQSPTRVEQGAITGGTLRVALRRLHEYNLLPWDNGWIGLFSNQFESLVKVDENLKAYPSLATSWEISPDGKTYTFHLKRGVEFQDGDKFDANAVKTQFDALYGGKLARVEDFANGDLRQLKSVDVLDQYTVQFSLNNPDAAFLTNISSVKGSIASPSSVNALKKTDLGESLKGTGPFELVQVDPDQQLVYKRFDKYNWAPGNAKHDGPAYLEKVVLQKIPDPAVRAGLLTSGQVDLIESVDFNDIPLFRDNKSYQFVSVPEGGVPWVWYFNADGFGTNDIRVREAIREALDVDSLVKNIYQDTAKHAWSHIPSTSNFYNAELEGKYTNNVKKANDLLDEAGWTGRNSDGIRTNAKGEPLELVFLNRGLPGRNKYFAEAVQQSLRDNAGIKLTFDNVDSAQGFAKRKENKYSIFHTSVSGYDQGISFVYLFSSTGVMNFTKVSDPALDDLLQKQAQATSPEERARTLQAIDRYVVLDKKLVLPVTEFENNVAATSKLHNVDTSFIAKRRYVGPNAYDLWIE</sequence>
<comment type="similarity">
    <text evidence="2">Belongs to the bacterial solute-binding protein 5 family.</text>
</comment>